<reference evidence="1 3" key="2">
    <citation type="journal article" date="2014" name="BMC Genomics">
        <title>An improved genome release (version Mt4.0) for the model legume Medicago truncatula.</title>
        <authorList>
            <person name="Tang H."/>
            <person name="Krishnakumar V."/>
            <person name="Bidwell S."/>
            <person name="Rosen B."/>
            <person name="Chan A."/>
            <person name="Zhou S."/>
            <person name="Gentzbittel L."/>
            <person name="Childs K.L."/>
            <person name="Yandell M."/>
            <person name="Gundlach H."/>
            <person name="Mayer K.F."/>
            <person name="Schwartz D.C."/>
            <person name="Town C.D."/>
        </authorList>
    </citation>
    <scope>GENOME REANNOTATION</scope>
    <source>
        <strain evidence="2 3">cv. Jemalong A17</strain>
    </source>
</reference>
<accession>G7L4I0</accession>
<gene>
    <name evidence="1" type="ordered locus">MTR_7g061140</name>
</gene>
<dbReference type="PaxDb" id="3880-AES79314"/>
<organism evidence="1 3">
    <name type="scientific">Medicago truncatula</name>
    <name type="common">Barrel medic</name>
    <name type="synonym">Medicago tribuloides</name>
    <dbReference type="NCBI Taxonomy" id="3880"/>
    <lineage>
        <taxon>Eukaryota</taxon>
        <taxon>Viridiplantae</taxon>
        <taxon>Streptophyta</taxon>
        <taxon>Embryophyta</taxon>
        <taxon>Tracheophyta</taxon>
        <taxon>Spermatophyta</taxon>
        <taxon>Magnoliopsida</taxon>
        <taxon>eudicotyledons</taxon>
        <taxon>Gunneridae</taxon>
        <taxon>Pentapetalae</taxon>
        <taxon>rosids</taxon>
        <taxon>fabids</taxon>
        <taxon>Fabales</taxon>
        <taxon>Fabaceae</taxon>
        <taxon>Papilionoideae</taxon>
        <taxon>50 kb inversion clade</taxon>
        <taxon>NPAAA clade</taxon>
        <taxon>Hologalegina</taxon>
        <taxon>IRL clade</taxon>
        <taxon>Trifolieae</taxon>
        <taxon>Medicago</taxon>
    </lineage>
</organism>
<reference evidence="1 3" key="1">
    <citation type="journal article" date="2011" name="Nature">
        <title>The Medicago genome provides insight into the evolution of rhizobial symbioses.</title>
        <authorList>
            <person name="Young N.D."/>
            <person name="Debelle F."/>
            <person name="Oldroyd G.E."/>
            <person name="Geurts R."/>
            <person name="Cannon S.B."/>
            <person name="Udvardi M.K."/>
            <person name="Benedito V.A."/>
            <person name="Mayer K.F."/>
            <person name="Gouzy J."/>
            <person name="Schoof H."/>
            <person name="Van de Peer Y."/>
            <person name="Proost S."/>
            <person name="Cook D.R."/>
            <person name="Meyers B.C."/>
            <person name="Spannagl M."/>
            <person name="Cheung F."/>
            <person name="De Mita S."/>
            <person name="Krishnakumar V."/>
            <person name="Gundlach H."/>
            <person name="Zhou S."/>
            <person name="Mudge J."/>
            <person name="Bharti A.K."/>
            <person name="Murray J.D."/>
            <person name="Naoumkina M.A."/>
            <person name="Rosen B."/>
            <person name="Silverstein K.A."/>
            <person name="Tang H."/>
            <person name="Rombauts S."/>
            <person name="Zhao P.X."/>
            <person name="Zhou P."/>
            <person name="Barbe V."/>
            <person name="Bardou P."/>
            <person name="Bechner M."/>
            <person name="Bellec A."/>
            <person name="Berger A."/>
            <person name="Berges H."/>
            <person name="Bidwell S."/>
            <person name="Bisseling T."/>
            <person name="Choisne N."/>
            <person name="Couloux A."/>
            <person name="Denny R."/>
            <person name="Deshpande S."/>
            <person name="Dai X."/>
            <person name="Doyle J.J."/>
            <person name="Dudez A.M."/>
            <person name="Farmer A.D."/>
            <person name="Fouteau S."/>
            <person name="Franken C."/>
            <person name="Gibelin C."/>
            <person name="Gish J."/>
            <person name="Goldstein S."/>
            <person name="Gonzalez A.J."/>
            <person name="Green P.J."/>
            <person name="Hallab A."/>
            <person name="Hartog M."/>
            <person name="Hua A."/>
            <person name="Humphray S.J."/>
            <person name="Jeong D.H."/>
            <person name="Jing Y."/>
            <person name="Jocker A."/>
            <person name="Kenton S.M."/>
            <person name="Kim D.J."/>
            <person name="Klee K."/>
            <person name="Lai H."/>
            <person name="Lang C."/>
            <person name="Lin S."/>
            <person name="Macmil S.L."/>
            <person name="Magdelenat G."/>
            <person name="Matthews L."/>
            <person name="McCorrison J."/>
            <person name="Monaghan E.L."/>
            <person name="Mun J.H."/>
            <person name="Najar F.Z."/>
            <person name="Nicholson C."/>
            <person name="Noirot C."/>
            <person name="O'Bleness M."/>
            <person name="Paule C.R."/>
            <person name="Poulain J."/>
            <person name="Prion F."/>
            <person name="Qin B."/>
            <person name="Qu C."/>
            <person name="Retzel E.F."/>
            <person name="Riddle C."/>
            <person name="Sallet E."/>
            <person name="Samain S."/>
            <person name="Samson N."/>
            <person name="Sanders I."/>
            <person name="Saurat O."/>
            <person name="Scarpelli C."/>
            <person name="Schiex T."/>
            <person name="Segurens B."/>
            <person name="Severin A.J."/>
            <person name="Sherrier D.J."/>
            <person name="Shi R."/>
            <person name="Sims S."/>
            <person name="Singer S.R."/>
            <person name="Sinharoy S."/>
            <person name="Sterck L."/>
            <person name="Viollet A."/>
            <person name="Wang B.B."/>
            <person name="Wang K."/>
            <person name="Wang M."/>
            <person name="Wang X."/>
            <person name="Warfsmann J."/>
            <person name="Weissenbach J."/>
            <person name="White D.D."/>
            <person name="White J.D."/>
            <person name="Wiley G.B."/>
            <person name="Wincker P."/>
            <person name="Xing Y."/>
            <person name="Yang L."/>
            <person name="Yao Z."/>
            <person name="Ying F."/>
            <person name="Zhai J."/>
            <person name="Zhou L."/>
            <person name="Zuber A."/>
            <person name="Denarie J."/>
            <person name="Dixon R.A."/>
            <person name="May G.D."/>
            <person name="Schwartz D.C."/>
            <person name="Rogers J."/>
            <person name="Quetier F."/>
            <person name="Town C.D."/>
            <person name="Roe B.A."/>
        </authorList>
    </citation>
    <scope>NUCLEOTIDE SEQUENCE [LARGE SCALE GENOMIC DNA]</scope>
    <source>
        <strain evidence="1">A17</strain>
        <strain evidence="2 3">cv. Jemalong A17</strain>
    </source>
</reference>
<keyword evidence="3" id="KW-1185">Reference proteome</keyword>
<dbReference type="AlphaFoldDB" id="G7L4I0"/>
<dbReference type="HOGENOM" id="CLU_2999524_0_0_1"/>
<sequence length="57" mass="6809">MQVLVFWARHWKNRGTMGSHRGTMVRCSAWRKSEKKSMLKRQCKNVNPSFRWSSVVI</sequence>
<evidence type="ECO:0000313" key="1">
    <source>
        <dbReference type="EMBL" id="AES79314.1"/>
    </source>
</evidence>
<proteinExistence type="predicted"/>
<protein>
    <submittedName>
        <fullName evidence="1 2">Uncharacterized protein</fullName>
    </submittedName>
</protein>
<name>G7L4I0_MEDTR</name>
<evidence type="ECO:0000313" key="3">
    <source>
        <dbReference type="Proteomes" id="UP000002051"/>
    </source>
</evidence>
<dbReference type="EnsemblPlants" id="AES79314">
    <property type="protein sequence ID" value="AES79314"/>
    <property type="gene ID" value="MTR_7g061140"/>
</dbReference>
<evidence type="ECO:0000313" key="2">
    <source>
        <dbReference type="EnsemblPlants" id="AES79314"/>
    </source>
</evidence>
<dbReference type="EMBL" id="CM001223">
    <property type="protein sequence ID" value="AES79314.1"/>
    <property type="molecule type" value="Genomic_DNA"/>
</dbReference>
<reference evidence="2" key="3">
    <citation type="submission" date="2015-04" db="UniProtKB">
        <authorList>
            <consortium name="EnsemblPlants"/>
        </authorList>
    </citation>
    <scope>IDENTIFICATION</scope>
    <source>
        <strain evidence="2">cv. Jemalong A17</strain>
    </source>
</reference>
<dbReference type="Proteomes" id="UP000002051">
    <property type="component" value="Unassembled WGS sequence"/>
</dbReference>